<gene>
    <name evidence="1" type="ORF">CVT24_000726</name>
</gene>
<dbReference type="Proteomes" id="UP000284842">
    <property type="component" value="Unassembled WGS sequence"/>
</dbReference>
<evidence type="ECO:0000313" key="2">
    <source>
        <dbReference type="Proteomes" id="UP000284842"/>
    </source>
</evidence>
<dbReference type="EMBL" id="NHTK01000697">
    <property type="protein sequence ID" value="PPR06184.1"/>
    <property type="molecule type" value="Genomic_DNA"/>
</dbReference>
<evidence type="ECO:0008006" key="3">
    <source>
        <dbReference type="Google" id="ProtNLM"/>
    </source>
</evidence>
<organism evidence="1 2">
    <name type="scientific">Panaeolus cyanescens</name>
    <dbReference type="NCBI Taxonomy" id="181874"/>
    <lineage>
        <taxon>Eukaryota</taxon>
        <taxon>Fungi</taxon>
        <taxon>Dikarya</taxon>
        <taxon>Basidiomycota</taxon>
        <taxon>Agaricomycotina</taxon>
        <taxon>Agaricomycetes</taxon>
        <taxon>Agaricomycetidae</taxon>
        <taxon>Agaricales</taxon>
        <taxon>Agaricineae</taxon>
        <taxon>Galeropsidaceae</taxon>
        <taxon>Panaeolus</taxon>
    </lineage>
</organism>
<dbReference type="OrthoDB" id="1600564at2759"/>
<dbReference type="Gene3D" id="3.40.50.1110">
    <property type="entry name" value="SGNH hydrolase"/>
    <property type="match status" value="1"/>
</dbReference>
<reference evidence="1 2" key="1">
    <citation type="journal article" date="2018" name="Evol. Lett.">
        <title>Horizontal gene cluster transfer increased hallucinogenic mushroom diversity.</title>
        <authorList>
            <person name="Reynolds H.T."/>
            <person name="Vijayakumar V."/>
            <person name="Gluck-Thaler E."/>
            <person name="Korotkin H.B."/>
            <person name="Matheny P.B."/>
            <person name="Slot J.C."/>
        </authorList>
    </citation>
    <scope>NUCLEOTIDE SEQUENCE [LARGE SCALE GENOMIC DNA]</scope>
    <source>
        <strain evidence="1 2">2629</strain>
    </source>
</reference>
<dbReference type="AlphaFoldDB" id="A0A409YT50"/>
<protein>
    <recommendedName>
        <fullName evidence="3">Carbohydrate esterase family 16 protein</fullName>
    </recommendedName>
</protein>
<evidence type="ECO:0000313" key="1">
    <source>
        <dbReference type="EMBL" id="PPR06184.1"/>
    </source>
</evidence>
<sequence length="346" mass="36765">MHLYKLPDLVELQQRFCSNPVSASFDMFPSILAVFATFACTYATAILREEPATPLHLAVDPICATSLSGAPADVNAGLKPLNEYTRIVAFGDAYSDSGVHNGSSPSPAFLVPPSTSAGGRPSNGPVWVEYLANANGATLRDYAVNGAIVDATQYPGTTVPNVPDFIEQANTVNSGGASNRNPSDSTLYVVFFGIGDYEIAKARGDSLTVAAQNIAYNILTVTSYPTYAKHILIVDNYGRGETSQIGEDFKAEVFSALQPLRTRWKINVGFVDLSTLWKGILGTSPGYQAFGYTNPGSCLPSTSSTSGACADPARTFYWTPGLPTTATHKLIADYVQTALNTCKITG</sequence>
<comment type="caution">
    <text evidence="1">The sequence shown here is derived from an EMBL/GenBank/DDBJ whole genome shotgun (WGS) entry which is preliminary data.</text>
</comment>
<proteinExistence type="predicted"/>
<accession>A0A409YT50</accession>
<name>A0A409YT50_9AGAR</name>
<keyword evidence="2" id="KW-1185">Reference proteome</keyword>
<dbReference type="InParanoid" id="A0A409YT50"/>
<dbReference type="InterPro" id="IPR036514">
    <property type="entry name" value="SGNH_hydro_sf"/>
</dbReference>